<protein>
    <submittedName>
        <fullName evidence="3">Uncharacterized protein</fullName>
    </submittedName>
</protein>
<dbReference type="EMBL" id="AVOT02054884">
    <property type="protein sequence ID" value="MBW0549546.1"/>
    <property type="molecule type" value="Genomic_DNA"/>
</dbReference>
<keyword evidence="4" id="KW-1185">Reference proteome</keyword>
<feature type="region of interest" description="Disordered" evidence="1">
    <location>
        <begin position="87"/>
        <end position="109"/>
    </location>
</feature>
<feature type="compositionally biased region" description="Low complexity" evidence="1">
    <location>
        <begin position="17"/>
        <end position="28"/>
    </location>
</feature>
<evidence type="ECO:0000313" key="4">
    <source>
        <dbReference type="Proteomes" id="UP000765509"/>
    </source>
</evidence>
<sequence>MDHRWPIFQPMASGNHQSPQTQLSPSSPQIKGKAVLSSMYAILQYPGVVHIWYYIPLCTIFVPQSIGAIFRMQFCDSISRSQNPTPILKEESSAHQSGNPWQLPEDHSRTPSTWPCSSWVGNSFRIISRAILRVYYPFQSVFEASSTSIILGQLHWSIQVAINQPVCPWPN</sequence>
<reference evidence="3" key="1">
    <citation type="submission" date="2021-03" db="EMBL/GenBank/DDBJ databases">
        <title>Draft genome sequence of rust myrtle Austropuccinia psidii MF-1, a brazilian biotype.</title>
        <authorList>
            <person name="Quecine M.C."/>
            <person name="Pachon D.M.R."/>
            <person name="Bonatelli M.L."/>
            <person name="Correr F.H."/>
            <person name="Franceschini L.M."/>
            <person name="Leite T.F."/>
            <person name="Margarido G.R.A."/>
            <person name="Almeida C.A."/>
            <person name="Ferrarezi J.A."/>
            <person name="Labate C.A."/>
        </authorList>
    </citation>
    <scope>NUCLEOTIDE SEQUENCE</scope>
    <source>
        <strain evidence="3">MF-1</strain>
    </source>
</reference>
<keyword evidence="2" id="KW-1133">Transmembrane helix</keyword>
<name>A0A9Q3P7N3_9BASI</name>
<evidence type="ECO:0000256" key="2">
    <source>
        <dbReference type="SAM" id="Phobius"/>
    </source>
</evidence>
<proteinExistence type="predicted"/>
<organism evidence="3 4">
    <name type="scientific">Austropuccinia psidii MF-1</name>
    <dbReference type="NCBI Taxonomy" id="1389203"/>
    <lineage>
        <taxon>Eukaryota</taxon>
        <taxon>Fungi</taxon>
        <taxon>Dikarya</taxon>
        <taxon>Basidiomycota</taxon>
        <taxon>Pucciniomycotina</taxon>
        <taxon>Pucciniomycetes</taxon>
        <taxon>Pucciniales</taxon>
        <taxon>Sphaerophragmiaceae</taxon>
        <taxon>Austropuccinia</taxon>
    </lineage>
</organism>
<dbReference type="AlphaFoldDB" id="A0A9Q3P7N3"/>
<dbReference type="Proteomes" id="UP000765509">
    <property type="component" value="Unassembled WGS sequence"/>
</dbReference>
<evidence type="ECO:0000256" key="1">
    <source>
        <dbReference type="SAM" id="MobiDB-lite"/>
    </source>
</evidence>
<keyword evidence="2" id="KW-0472">Membrane</keyword>
<feature type="region of interest" description="Disordered" evidence="1">
    <location>
        <begin position="1"/>
        <end position="28"/>
    </location>
</feature>
<keyword evidence="2" id="KW-0812">Transmembrane</keyword>
<accession>A0A9Q3P7N3</accession>
<evidence type="ECO:0000313" key="3">
    <source>
        <dbReference type="EMBL" id="MBW0549546.1"/>
    </source>
</evidence>
<comment type="caution">
    <text evidence="3">The sequence shown here is derived from an EMBL/GenBank/DDBJ whole genome shotgun (WGS) entry which is preliminary data.</text>
</comment>
<gene>
    <name evidence="3" type="ORF">O181_089261</name>
</gene>
<feature type="transmembrane region" description="Helical" evidence="2">
    <location>
        <begin position="51"/>
        <end position="70"/>
    </location>
</feature>